<dbReference type="EMBL" id="FSRO01000001">
    <property type="protein sequence ID" value="SIO27507.1"/>
    <property type="molecule type" value="Genomic_DNA"/>
</dbReference>
<dbReference type="PANTHER" id="PTHR30531">
    <property type="entry name" value="FLAGELLAR BIOSYNTHETIC PROTEIN FLHB"/>
    <property type="match status" value="1"/>
</dbReference>
<dbReference type="GO" id="GO:0009306">
    <property type="term" value="P:protein secretion"/>
    <property type="evidence" value="ECO:0007669"/>
    <property type="project" value="InterPro"/>
</dbReference>
<dbReference type="Gene3D" id="3.40.1690.10">
    <property type="entry name" value="secretion proteins EscU"/>
    <property type="match status" value="1"/>
</dbReference>
<dbReference type="eggNOG" id="COG2257">
    <property type="taxonomic scope" value="Bacteria"/>
</dbReference>
<dbReference type="PANTHER" id="PTHR30531:SF14">
    <property type="entry name" value="SURFACE PRESENTATION OF ANTIGENS PROTEIN SPAS"/>
    <property type="match status" value="1"/>
</dbReference>
<proteinExistence type="inferred from homology"/>
<dbReference type="SUPFAM" id="SSF160544">
    <property type="entry name" value="EscU C-terminal domain-like"/>
    <property type="match status" value="1"/>
</dbReference>
<keyword evidence="3" id="KW-0969">Cilium</keyword>
<evidence type="ECO:0000313" key="4">
    <source>
        <dbReference type="Proteomes" id="UP000185062"/>
    </source>
</evidence>
<keyword evidence="3" id="KW-0282">Flagellum</keyword>
<sequence>MSENKTHVTAVALAYHHAETAIPKVVAKGRGVTAQEIIRRARESGIYVHESVELVALLMQVNLDERIPSQLYIAVAELLAWLYYLEQEKNSVNPSSGPGNQYTTQSRTPE</sequence>
<dbReference type="InterPro" id="IPR006135">
    <property type="entry name" value="T3SS_substrate_exporter"/>
</dbReference>
<keyword evidence="4" id="KW-1185">Reference proteome</keyword>
<dbReference type="STRING" id="44575.SAMN05216419_103218"/>
<reference evidence="3 4" key="1">
    <citation type="submission" date="2016-12" db="EMBL/GenBank/DDBJ databases">
        <authorList>
            <person name="Song W.-J."/>
            <person name="Kurnit D.M."/>
        </authorList>
    </citation>
    <scope>NUCLEOTIDE SEQUENCE [LARGE SCALE GENOMIC DNA]</scope>
    <source>
        <strain evidence="3 4">ATCC 49181</strain>
    </source>
</reference>
<dbReference type="InterPro" id="IPR029025">
    <property type="entry name" value="T3SS_substrate_exporter_C"/>
</dbReference>
<evidence type="ECO:0000256" key="1">
    <source>
        <dbReference type="ARBA" id="ARBA00010690"/>
    </source>
</evidence>
<organism evidence="3 4">
    <name type="scientific">Nitrosomonas cryotolerans ATCC 49181</name>
    <dbReference type="NCBI Taxonomy" id="1131553"/>
    <lineage>
        <taxon>Bacteria</taxon>
        <taxon>Pseudomonadati</taxon>
        <taxon>Pseudomonadota</taxon>
        <taxon>Betaproteobacteria</taxon>
        <taxon>Nitrosomonadales</taxon>
        <taxon>Nitrosomonadaceae</taxon>
        <taxon>Nitrosomonas</taxon>
    </lineage>
</organism>
<name>A0A1N6I653_9PROT</name>
<dbReference type="RefSeq" id="WP_028461794.1">
    <property type="nucleotide sequence ID" value="NZ_FSRO01000001.1"/>
</dbReference>
<dbReference type="GO" id="GO:0005886">
    <property type="term" value="C:plasma membrane"/>
    <property type="evidence" value="ECO:0007669"/>
    <property type="project" value="TreeGrafter"/>
</dbReference>
<evidence type="ECO:0000256" key="2">
    <source>
        <dbReference type="SAM" id="MobiDB-lite"/>
    </source>
</evidence>
<gene>
    <name evidence="3" type="ORF">SAMN02743940_1568</name>
</gene>
<comment type="similarity">
    <text evidence="1">Belongs to the type III secretion exporter family.</text>
</comment>
<dbReference type="AlphaFoldDB" id="A0A1N6I653"/>
<keyword evidence="3" id="KW-0966">Cell projection</keyword>
<evidence type="ECO:0000313" key="3">
    <source>
        <dbReference type="EMBL" id="SIO27507.1"/>
    </source>
</evidence>
<protein>
    <submittedName>
        <fullName evidence="3">Flagellar biosynthesis protein</fullName>
    </submittedName>
</protein>
<dbReference type="Proteomes" id="UP000185062">
    <property type="component" value="Unassembled WGS sequence"/>
</dbReference>
<dbReference type="Pfam" id="PF01312">
    <property type="entry name" value="Bac_export_2"/>
    <property type="match status" value="1"/>
</dbReference>
<accession>A0A1N6I653</accession>
<feature type="region of interest" description="Disordered" evidence="2">
    <location>
        <begin position="90"/>
        <end position="110"/>
    </location>
</feature>